<evidence type="ECO:0000256" key="1">
    <source>
        <dbReference type="ARBA" id="ARBA00006484"/>
    </source>
</evidence>
<evidence type="ECO:0000256" key="2">
    <source>
        <dbReference type="ARBA" id="ARBA00023002"/>
    </source>
</evidence>
<dbReference type="SUPFAM" id="SSF51735">
    <property type="entry name" value="NAD(P)-binding Rossmann-fold domains"/>
    <property type="match status" value="1"/>
</dbReference>
<accession>A0ABQ9NJB4</accession>
<proteinExistence type="inferred from homology"/>
<dbReference type="InterPro" id="IPR002347">
    <property type="entry name" value="SDR_fam"/>
</dbReference>
<comment type="similarity">
    <text evidence="1">Belongs to the short-chain dehydrogenases/reductases (SDR) family.</text>
</comment>
<dbReference type="Proteomes" id="UP001172684">
    <property type="component" value="Unassembled WGS sequence"/>
</dbReference>
<dbReference type="Gene3D" id="3.40.50.720">
    <property type="entry name" value="NAD(P)-binding Rossmann-like Domain"/>
    <property type="match status" value="1"/>
</dbReference>
<name>A0ABQ9NJB4_9PEZI</name>
<keyword evidence="4" id="KW-1185">Reference proteome</keyword>
<reference evidence="3" key="1">
    <citation type="submission" date="2022-10" db="EMBL/GenBank/DDBJ databases">
        <title>Culturing micro-colonial fungi from biological soil crusts in the Mojave desert and describing Neophaeococcomyces mojavensis, and introducing the new genera and species Taxawa tesnikishii.</title>
        <authorList>
            <person name="Kurbessoian T."/>
            <person name="Stajich J.E."/>
        </authorList>
    </citation>
    <scope>NUCLEOTIDE SEQUENCE</scope>
    <source>
        <strain evidence="3">TK_1</strain>
    </source>
</reference>
<protein>
    <recommendedName>
        <fullName evidence="5">3-oxoacyl-[acyl-carrier protein] reductase</fullName>
    </recommendedName>
</protein>
<sequence length="296" mass="32233">MDPKPFDLYLGLEDSHVLVTGGAGLIGRVVVDAFVAAGARVSSLDIAYKGANAVHPRVMEIEADISSEESMVNAWREAVRAFGPVECCIALASLDLSVLEHHSSAADMSLEQFKRTLEVNVGGTFLTAKLWLQGLREVLRVWSETDEPSPLYGEYRYNPSQLKNLGIVIVGSESGWFGERSNADYSASKSAVQVGLLQSLKADVPRVWDRARANAIAPGPVDTARFKEECRQDPNQFYADAQATTALGKPVPIEAVARSIVFLASEKWSGNVHGQVLNVDSGKQGKLMWSRDECPR</sequence>
<dbReference type="Pfam" id="PF13561">
    <property type="entry name" value="adh_short_C2"/>
    <property type="match status" value="1"/>
</dbReference>
<organism evidence="3 4">
    <name type="scientific">Coniosporium apollinis</name>
    <dbReference type="NCBI Taxonomy" id="61459"/>
    <lineage>
        <taxon>Eukaryota</taxon>
        <taxon>Fungi</taxon>
        <taxon>Dikarya</taxon>
        <taxon>Ascomycota</taxon>
        <taxon>Pezizomycotina</taxon>
        <taxon>Dothideomycetes</taxon>
        <taxon>Dothideomycetes incertae sedis</taxon>
        <taxon>Coniosporium</taxon>
    </lineage>
</organism>
<evidence type="ECO:0000313" key="3">
    <source>
        <dbReference type="EMBL" id="KAJ9659563.1"/>
    </source>
</evidence>
<dbReference type="PANTHER" id="PTHR24321:SF8">
    <property type="entry name" value="ESTRADIOL 17-BETA-DEHYDROGENASE 8-RELATED"/>
    <property type="match status" value="1"/>
</dbReference>
<dbReference type="PANTHER" id="PTHR24321">
    <property type="entry name" value="DEHYDROGENASES, SHORT CHAIN"/>
    <property type="match status" value="1"/>
</dbReference>
<dbReference type="Pfam" id="PF00106">
    <property type="entry name" value="adh_short"/>
    <property type="match status" value="1"/>
</dbReference>
<evidence type="ECO:0000313" key="4">
    <source>
        <dbReference type="Proteomes" id="UP001172684"/>
    </source>
</evidence>
<dbReference type="InterPro" id="IPR036291">
    <property type="entry name" value="NAD(P)-bd_dom_sf"/>
</dbReference>
<keyword evidence="2" id="KW-0560">Oxidoreductase</keyword>
<dbReference type="PRINTS" id="PR00081">
    <property type="entry name" value="GDHRDH"/>
</dbReference>
<gene>
    <name evidence="3" type="ORF">H2201_007312</name>
</gene>
<evidence type="ECO:0008006" key="5">
    <source>
        <dbReference type="Google" id="ProtNLM"/>
    </source>
</evidence>
<dbReference type="CDD" id="cd05233">
    <property type="entry name" value="SDR_c"/>
    <property type="match status" value="1"/>
</dbReference>
<comment type="caution">
    <text evidence="3">The sequence shown here is derived from an EMBL/GenBank/DDBJ whole genome shotgun (WGS) entry which is preliminary data.</text>
</comment>
<dbReference type="EMBL" id="JAPDRL010000074">
    <property type="protein sequence ID" value="KAJ9659563.1"/>
    <property type="molecule type" value="Genomic_DNA"/>
</dbReference>